<keyword evidence="3 5" id="KW-0808">Transferase</keyword>
<dbReference type="Gene3D" id="3.40.50.2000">
    <property type="entry name" value="Glycogen Phosphorylase B"/>
    <property type="match status" value="2"/>
</dbReference>
<feature type="domain" description="Glycosyl transferase family 1" evidence="4">
    <location>
        <begin position="220"/>
        <end position="382"/>
    </location>
</feature>
<dbReference type="GO" id="GO:0016757">
    <property type="term" value="F:glycosyltransferase activity"/>
    <property type="evidence" value="ECO:0007669"/>
    <property type="project" value="UniProtKB-KW"/>
</dbReference>
<dbReference type="EMBL" id="ARYL01000032">
    <property type="protein sequence ID" value="KDA01239.1"/>
    <property type="molecule type" value="Genomic_DNA"/>
</dbReference>
<proteinExistence type="inferred from homology"/>
<evidence type="ECO:0000259" key="4">
    <source>
        <dbReference type="Pfam" id="PF00534"/>
    </source>
</evidence>
<sequence>MKIAFFVNAFPMMSEAFIANSAAALIDHGHSVDIYGIGNVEPTGLSVKALVGHGLDKHTVNMRWPNSGTARFAGLPAALGTIARKNGIVSLTRLRPDIYRRSLVDLSAFYQASGFEGGGEYDILHCQFATLAESVIKHRKAGFLSGNIVVNFRGYDITETVEAVGPHVFDHVWPEAGSYIANCDYFRRKAIALGCPEDRIGVIGSGIRLENFPFSSPRLTKGEPLKFLMVGRLIERKGFHIAMRAIAQFQKQSSQRIKVDIVGNGPMREDLTSLASGLGIANAVNFHGACDHSEIASLIGQTDIFLAPSMTSAIGGQDAPVNTLKEAMAIGRPVIGTHHGGIPELVIEGETGALAKEGDVASLCEAIERLVLNRADWPALTHRARKKVESMYALDTCTDQLIRHYEKNLH</sequence>
<keyword evidence="2" id="KW-0328">Glycosyltransferase</keyword>
<evidence type="ECO:0000313" key="6">
    <source>
        <dbReference type="Proteomes" id="UP000024942"/>
    </source>
</evidence>
<name>A0A059G3C2_9PROT</name>
<dbReference type="Proteomes" id="UP000024942">
    <property type="component" value="Unassembled WGS sequence"/>
</dbReference>
<keyword evidence="6" id="KW-1185">Reference proteome</keyword>
<dbReference type="STRING" id="1280953.HOC_16376"/>
<gene>
    <name evidence="5" type="ORF">HOC_16376</name>
</gene>
<dbReference type="SUPFAM" id="SSF53756">
    <property type="entry name" value="UDP-Glycosyltransferase/glycogen phosphorylase"/>
    <property type="match status" value="1"/>
</dbReference>
<reference evidence="5 6" key="1">
    <citation type="journal article" date="2014" name="Antonie Van Leeuwenhoek">
        <title>Hyphomonas beringensis sp. nov. and Hyphomonas chukchiensis sp. nov., isolated from surface seawater of the Bering Sea and Chukchi Sea.</title>
        <authorList>
            <person name="Li C."/>
            <person name="Lai Q."/>
            <person name="Li G."/>
            <person name="Dong C."/>
            <person name="Wang J."/>
            <person name="Liao Y."/>
            <person name="Shao Z."/>
        </authorList>
    </citation>
    <scope>NUCLEOTIDE SEQUENCE [LARGE SCALE GENOMIC DNA]</scope>
    <source>
        <strain evidence="5 6">SCH89</strain>
    </source>
</reference>
<dbReference type="OrthoDB" id="9790710at2"/>
<evidence type="ECO:0000256" key="1">
    <source>
        <dbReference type="ARBA" id="ARBA00009481"/>
    </source>
</evidence>
<protein>
    <submittedName>
        <fullName evidence="5">Glycosyl transferase group 1</fullName>
    </submittedName>
</protein>
<comment type="caution">
    <text evidence="5">The sequence shown here is derived from an EMBL/GenBank/DDBJ whole genome shotgun (WGS) entry which is preliminary data.</text>
</comment>
<organism evidence="5 6">
    <name type="scientific">Hyphomonas oceanitis SCH89</name>
    <dbReference type="NCBI Taxonomy" id="1280953"/>
    <lineage>
        <taxon>Bacteria</taxon>
        <taxon>Pseudomonadati</taxon>
        <taxon>Pseudomonadota</taxon>
        <taxon>Alphaproteobacteria</taxon>
        <taxon>Hyphomonadales</taxon>
        <taxon>Hyphomonadaceae</taxon>
        <taxon>Hyphomonas</taxon>
    </lineage>
</organism>
<dbReference type="RefSeq" id="WP_035540573.1">
    <property type="nucleotide sequence ID" value="NZ_ARYL01000032.1"/>
</dbReference>
<dbReference type="Pfam" id="PF00534">
    <property type="entry name" value="Glycos_transf_1"/>
    <property type="match status" value="1"/>
</dbReference>
<comment type="similarity">
    <text evidence="1">Belongs to the glycosyltransferase group 1 family. Glycosyltransferase 4 subfamily.</text>
</comment>
<accession>A0A059G3C2</accession>
<dbReference type="AlphaFoldDB" id="A0A059G3C2"/>
<evidence type="ECO:0000256" key="2">
    <source>
        <dbReference type="ARBA" id="ARBA00022676"/>
    </source>
</evidence>
<dbReference type="eggNOG" id="COG0438">
    <property type="taxonomic scope" value="Bacteria"/>
</dbReference>
<dbReference type="PANTHER" id="PTHR12526">
    <property type="entry name" value="GLYCOSYLTRANSFERASE"/>
    <property type="match status" value="1"/>
</dbReference>
<evidence type="ECO:0000256" key="3">
    <source>
        <dbReference type="ARBA" id="ARBA00022679"/>
    </source>
</evidence>
<evidence type="ECO:0000313" key="5">
    <source>
        <dbReference type="EMBL" id="KDA01239.1"/>
    </source>
</evidence>
<dbReference type="InterPro" id="IPR001296">
    <property type="entry name" value="Glyco_trans_1"/>
</dbReference>
<dbReference type="PATRIC" id="fig|1280953.3.peg.3282"/>
<dbReference type="PANTHER" id="PTHR12526:SF640">
    <property type="entry name" value="COLANIC ACID BIOSYNTHESIS GLYCOSYLTRANSFERASE WCAL-RELATED"/>
    <property type="match status" value="1"/>
</dbReference>